<feature type="transmembrane region" description="Helical" evidence="1">
    <location>
        <begin position="69"/>
        <end position="90"/>
    </location>
</feature>
<organism evidence="2 3">
    <name type="scientific">Candidatus Zambryskibacteria bacterium RIFCSPHIGHO2_01_FULL_46_30</name>
    <dbReference type="NCBI Taxonomy" id="1802739"/>
    <lineage>
        <taxon>Bacteria</taxon>
        <taxon>Candidatus Zambryskiibacteriota</taxon>
    </lineage>
</organism>
<feature type="transmembrane region" description="Helical" evidence="1">
    <location>
        <begin position="6"/>
        <end position="27"/>
    </location>
</feature>
<keyword evidence="1" id="KW-1133">Transmembrane helix</keyword>
<evidence type="ECO:0000313" key="3">
    <source>
        <dbReference type="Proteomes" id="UP000177746"/>
    </source>
</evidence>
<feature type="transmembrane region" description="Helical" evidence="1">
    <location>
        <begin position="39"/>
        <end position="57"/>
    </location>
</feature>
<proteinExistence type="predicted"/>
<comment type="caution">
    <text evidence="2">The sequence shown here is derived from an EMBL/GenBank/DDBJ whole genome shotgun (WGS) entry which is preliminary data.</text>
</comment>
<dbReference type="Proteomes" id="UP000177746">
    <property type="component" value="Unassembled WGS sequence"/>
</dbReference>
<dbReference type="AlphaFoldDB" id="A0A1G2T1F5"/>
<accession>A0A1G2T1F5</accession>
<reference evidence="2 3" key="1">
    <citation type="journal article" date="2016" name="Nat. Commun.">
        <title>Thousands of microbial genomes shed light on interconnected biogeochemical processes in an aquifer system.</title>
        <authorList>
            <person name="Anantharaman K."/>
            <person name="Brown C.T."/>
            <person name="Hug L.A."/>
            <person name="Sharon I."/>
            <person name="Castelle C.J."/>
            <person name="Probst A.J."/>
            <person name="Thomas B.C."/>
            <person name="Singh A."/>
            <person name="Wilkins M.J."/>
            <person name="Karaoz U."/>
            <person name="Brodie E.L."/>
            <person name="Williams K.H."/>
            <person name="Hubbard S.S."/>
            <person name="Banfield J.F."/>
        </authorList>
    </citation>
    <scope>NUCLEOTIDE SEQUENCE [LARGE SCALE GENOMIC DNA]</scope>
</reference>
<gene>
    <name evidence="2" type="ORF">A2665_02895</name>
</gene>
<name>A0A1G2T1F5_9BACT</name>
<protein>
    <submittedName>
        <fullName evidence="2">Uncharacterized protein</fullName>
    </submittedName>
</protein>
<sequence>MDEQTGLFLIGYVGLLLPAGVGFFWMGNLLYSKKNVTRHWLYAAALLVLMASVAFFFRGGSPQGTFFAVLLPLPGCAVGAMLGGIFGQFFPENHQQEDKTG</sequence>
<dbReference type="EMBL" id="MHVI01000019">
    <property type="protein sequence ID" value="OHA91116.1"/>
    <property type="molecule type" value="Genomic_DNA"/>
</dbReference>
<evidence type="ECO:0000313" key="2">
    <source>
        <dbReference type="EMBL" id="OHA91116.1"/>
    </source>
</evidence>
<keyword evidence="1" id="KW-0812">Transmembrane</keyword>
<evidence type="ECO:0000256" key="1">
    <source>
        <dbReference type="SAM" id="Phobius"/>
    </source>
</evidence>
<keyword evidence="1" id="KW-0472">Membrane</keyword>